<dbReference type="PANTHER" id="PTHR36183:SF2">
    <property type="entry name" value="BETA-GLUCURONIDASE C-TERMINAL DOMAIN-CONTAINING PROTEIN"/>
    <property type="match status" value="1"/>
</dbReference>
<organism evidence="2 3">
    <name type="scientific">Penicillium brevicompactum</name>
    <dbReference type="NCBI Taxonomy" id="5074"/>
    <lineage>
        <taxon>Eukaryota</taxon>
        <taxon>Fungi</taxon>
        <taxon>Dikarya</taxon>
        <taxon>Ascomycota</taxon>
        <taxon>Pezizomycotina</taxon>
        <taxon>Eurotiomycetes</taxon>
        <taxon>Eurotiomycetidae</taxon>
        <taxon>Eurotiales</taxon>
        <taxon>Aspergillaceae</taxon>
        <taxon>Penicillium</taxon>
    </lineage>
</organism>
<evidence type="ECO:0000313" key="2">
    <source>
        <dbReference type="EMBL" id="KAJ5345963.1"/>
    </source>
</evidence>
<dbReference type="InterPro" id="IPR013780">
    <property type="entry name" value="Glyco_hydro_b"/>
</dbReference>
<reference evidence="2" key="1">
    <citation type="submission" date="2022-12" db="EMBL/GenBank/DDBJ databases">
        <authorList>
            <person name="Petersen C."/>
        </authorList>
    </citation>
    <scope>NUCLEOTIDE SEQUENCE</scope>
    <source>
        <strain evidence="2">IBT 35673</strain>
    </source>
</reference>
<comment type="caution">
    <text evidence="2">The sequence shown here is derived from an EMBL/GenBank/DDBJ whole genome shotgun (WGS) entry which is preliminary data.</text>
</comment>
<dbReference type="InterPro" id="IPR052974">
    <property type="entry name" value="GH79_Enzymes"/>
</dbReference>
<dbReference type="AlphaFoldDB" id="A0A9W9QXL3"/>
<reference evidence="2" key="2">
    <citation type="journal article" date="2023" name="IMA Fungus">
        <title>Comparative genomic study of the Penicillium genus elucidates a diverse pangenome and 15 lateral gene transfer events.</title>
        <authorList>
            <person name="Petersen C."/>
            <person name="Sorensen T."/>
            <person name="Nielsen M.R."/>
            <person name="Sondergaard T.E."/>
            <person name="Sorensen J.L."/>
            <person name="Fitzpatrick D.A."/>
            <person name="Frisvad J.C."/>
            <person name="Nielsen K.L."/>
        </authorList>
    </citation>
    <scope>NUCLEOTIDE SEQUENCE</scope>
    <source>
        <strain evidence="2">IBT 35673</strain>
    </source>
</reference>
<feature type="domain" description="Beta-glucuronidase C-terminal" evidence="1">
    <location>
        <begin position="420"/>
        <end position="523"/>
    </location>
</feature>
<dbReference type="Pfam" id="PF16862">
    <property type="entry name" value="Glyco_hydro_79C"/>
    <property type="match status" value="1"/>
</dbReference>
<protein>
    <recommendedName>
        <fullName evidence="1">Beta-glucuronidase C-terminal domain-containing protein</fullName>
    </recommendedName>
</protein>
<dbReference type="Gene3D" id="2.60.40.1180">
    <property type="entry name" value="Golgi alpha-mannosidase II"/>
    <property type="match status" value="1"/>
</dbReference>
<name>A0A9W9QXL3_PENBR</name>
<evidence type="ECO:0000259" key="1">
    <source>
        <dbReference type="Pfam" id="PF16862"/>
    </source>
</evidence>
<dbReference type="InterPro" id="IPR031728">
    <property type="entry name" value="GlcAase_C"/>
</dbReference>
<dbReference type="SUPFAM" id="SSF51445">
    <property type="entry name" value="(Trans)glycosidases"/>
    <property type="match status" value="1"/>
</dbReference>
<evidence type="ECO:0000313" key="3">
    <source>
        <dbReference type="Proteomes" id="UP001147695"/>
    </source>
</evidence>
<accession>A0A9W9QXL3</accession>
<dbReference type="PANTHER" id="PTHR36183">
    <property type="entry name" value="BETA-GLUCURONIDASE"/>
    <property type="match status" value="1"/>
</dbReference>
<dbReference type="Proteomes" id="UP001147695">
    <property type="component" value="Unassembled WGS sequence"/>
</dbReference>
<sequence>MVCTSFKSQIQALCFTVLAAGQTIEIKAPGHLPQGASQPVDHAFGSFSWPVHFFADYAGNKSHPNRFSQDIVNLLHEKTGAHPHIRVGGTSADRAIYNASQVESVILSATSDNGIPHEVSLGPVFFEGFENFPGTPWTFQVNLANNKSNALDNALAEAKVALSHIRGNLYAFEIGNEPDLYPGDVRPLNYTVADYVGEWRAFADAISKEVLHNNQYGLENWKLFQALTFIFYFNGFSTAQAFEDGIDADGHIKSVSWHQYASGNQDWVRLQESFMNHTAIAANLTQYTDDMALIHAHDPNITFLLGETNSDYVNLNMSQVEGVFGSSLWLIDYLLYGMSLVRANDITGFEETDNKQNITRFNLIQGTTFGYAGWTPVEYNGLAPQVRAPLYGQIVAADAIGRHPTVQVKALELERDDLSAYAIYESGTLARYVVVNLDEWNSTSNYPRPSRKLAVKIPRHLKSVNLKRLVGPGASADTDISWGGFSWNNTDGRLARSGKREVEVLRPSNGAVSLELFSTEAAIVELQRK</sequence>
<proteinExistence type="predicted"/>
<gene>
    <name evidence="2" type="ORF">N7452_003967</name>
</gene>
<dbReference type="InterPro" id="IPR017853">
    <property type="entry name" value="GH"/>
</dbReference>
<dbReference type="EMBL" id="JAPZBQ010000002">
    <property type="protein sequence ID" value="KAJ5345963.1"/>
    <property type="molecule type" value="Genomic_DNA"/>
</dbReference>
<dbReference type="Gene3D" id="3.20.20.80">
    <property type="entry name" value="Glycosidases"/>
    <property type="match status" value="1"/>
</dbReference>